<evidence type="ECO:0000256" key="9">
    <source>
        <dbReference type="HAMAP-Rule" id="MF_00020"/>
    </source>
</evidence>
<dbReference type="PANTHER" id="PTHR21060:SF21">
    <property type="entry name" value="ACETATE KINASE"/>
    <property type="match status" value="1"/>
</dbReference>
<evidence type="ECO:0000256" key="8">
    <source>
        <dbReference type="ARBA" id="ARBA00022842"/>
    </source>
</evidence>
<feature type="binding site" evidence="9">
    <location>
        <position position="13"/>
    </location>
    <ligand>
        <name>ATP</name>
        <dbReference type="ChEBI" id="CHEBI:30616"/>
    </ligand>
</feature>
<evidence type="ECO:0000256" key="5">
    <source>
        <dbReference type="ARBA" id="ARBA00022741"/>
    </source>
</evidence>
<keyword evidence="12" id="KW-1185">Reference proteome</keyword>
<feature type="site" description="Transition state stabilizer" evidence="9">
    <location>
        <position position="172"/>
    </location>
</feature>
<comment type="caution">
    <text evidence="11">The sequence shown here is derived from an EMBL/GenBank/DDBJ whole genome shotgun (WGS) entry which is preliminary data.</text>
</comment>
<dbReference type="RefSeq" id="WP_128534240.1">
    <property type="nucleotide sequence ID" value="NZ_SBIW01000005.1"/>
</dbReference>
<dbReference type="PROSITE" id="PS01076">
    <property type="entry name" value="ACETATE_KINASE_2"/>
    <property type="match status" value="1"/>
</dbReference>
<proteinExistence type="inferred from homology"/>
<feature type="binding site" evidence="9">
    <location>
        <position position="85"/>
    </location>
    <ligand>
        <name>substrate</name>
    </ligand>
</feature>
<evidence type="ECO:0000256" key="6">
    <source>
        <dbReference type="ARBA" id="ARBA00022777"/>
    </source>
</evidence>
<dbReference type="GO" id="GO:0008776">
    <property type="term" value="F:acetate kinase activity"/>
    <property type="evidence" value="ECO:0007669"/>
    <property type="project" value="UniProtKB-UniRule"/>
</dbReference>
<dbReference type="AlphaFoldDB" id="A0A3S3X6J5"/>
<evidence type="ECO:0000313" key="11">
    <source>
        <dbReference type="EMBL" id="RWY51619.1"/>
    </source>
</evidence>
<feature type="binding site" evidence="9">
    <location>
        <begin position="200"/>
        <end position="204"/>
    </location>
    <ligand>
        <name>ATP</name>
        <dbReference type="ChEBI" id="CHEBI:30616"/>
    </ligand>
</feature>
<feature type="active site" description="Proton donor/acceptor" evidence="9">
    <location>
        <position position="141"/>
    </location>
</feature>
<dbReference type="OrthoDB" id="9802453at2"/>
<dbReference type="EC" id="2.7.2.1" evidence="9"/>
<dbReference type="InterPro" id="IPR000890">
    <property type="entry name" value="Aliphatic_acid_kin_short-chain"/>
</dbReference>
<reference evidence="11 12" key="1">
    <citation type="submission" date="2019-01" db="EMBL/GenBank/DDBJ databases">
        <title>Mucilaginibacter antarcticum sp. nov., isolated from antarctic soil.</title>
        <authorList>
            <person name="Yan Y.-Q."/>
            <person name="Du Z.-J."/>
        </authorList>
    </citation>
    <scope>NUCLEOTIDE SEQUENCE [LARGE SCALE GENOMIC DNA]</scope>
    <source>
        <strain evidence="11 12">F01003</strain>
    </source>
</reference>
<comment type="pathway">
    <text evidence="9">Metabolic intermediate biosynthesis; acetyl-CoA biosynthesis; acetyl-CoA from acetate: step 1/2.</text>
</comment>
<gene>
    <name evidence="9" type="primary">ackA</name>
    <name evidence="11" type="ORF">EPL05_12120</name>
</gene>
<feature type="binding site" evidence="9">
    <location>
        <begin position="322"/>
        <end position="326"/>
    </location>
    <ligand>
        <name>ATP</name>
        <dbReference type="ChEBI" id="CHEBI:30616"/>
    </ligand>
</feature>
<dbReference type="GO" id="GO:0006083">
    <property type="term" value="P:acetate metabolic process"/>
    <property type="evidence" value="ECO:0007669"/>
    <property type="project" value="TreeGrafter"/>
</dbReference>
<comment type="subcellular location">
    <subcellularLocation>
        <location evidence="9">Cytoplasm</location>
    </subcellularLocation>
</comment>
<dbReference type="PANTHER" id="PTHR21060">
    <property type="entry name" value="ACETATE KINASE"/>
    <property type="match status" value="1"/>
</dbReference>
<comment type="caution">
    <text evidence="9">Lacks conserved residue(s) required for the propagation of feature annotation.</text>
</comment>
<organism evidence="11 12">
    <name type="scientific">Mucilaginibacter gilvus</name>
    <dbReference type="NCBI Taxonomy" id="2305909"/>
    <lineage>
        <taxon>Bacteria</taxon>
        <taxon>Pseudomonadati</taxon>
        <taxon>Bacteroidota</taxon>
        <taxon>Sphingobacteriia</taxon>
        <taxon>Sphingobacteriales</taxon>
        <taxon>Sphingobacteriaceae</taxon>
        <taxon>Mucilaginibacter</taxon>
    </lineage>
</organism>
<evidence type="ECO:0000313" key="12">
    <source>
        <dbReference type="Proteomes" id="UP000286701"/>
    </source>
</evidence>
<dbReference type="InterPro" id="IPR004372">
    <property type="entry name" value="Ac/propionate_kinase"/>
</dbReference>
<accession>A0A3S3X6J5</accession>
<dbReference type="PROSITE" id="PS01075">
    <property type="entry name" value="ACETATE_KINASE_1"/>
    <property type="match status" value="1"/>
</dbReference>
<dbReference type="HAMAP" id="MF_00020">
    <property type="entry name" value="Acetate_kinase"/>
    <property type="match status" value="1"/>
</dbReference>
<evidence type="ECO:0000256" key="10">
    <source>
        <dbReference type="RuleBase" id="RU003835"/>
    </source>
</evidence>
<keyword evidence="4 9" id="KW-0479">Metal-binding</keyword>
<comment type="subunit">
    <text evidence="9">Homodimer.</text>
</comment>
<dbReference type="UniPathway" id="UPA00340">
    <property type="reaction ID" value="UER00458"/>
</dbReference>
<keyword evidence="3 9" id="KW-0808">Transferase</keyword>
<dbReference type="PRINTS" id="PR00471">
    <property type="entry name" value="ACETATEKNASE"/>
</dbReference>
<dbReference type="SUPFAM" id="SSF53067">
    <property type="entry name" value="Actin-like ATPase domain"/>
    <property type="match status" value="2"/>
</dbReference>
<keyword evidence="7 9" id="KW-0067">ATP-binding</keyword>
<keyword evidence="5 9" id="KW-0547">Nucleotide-binding</keyword>
<comment type="cofactor">
    <cofactor evidence="9">
        <name>Mg(2+)</name>
        <dbReference type="ChEBI" id="CHEBI:18420"/>
    </cofactor>
    <cofactor evidence="9">
        <name>Mn(2+)</name>
        <dbReference type="ChEBI" id="CHEBI:29035"/>
    </cofactor>
    <text evidence="9">Mg(2+). Can also accept Mn(2+).</text>
</comment>
<keyword evidence="8 9" id="KW-0460">Magnesium</keyword>
<dbReference type="InterPro" id="IPR023865">
    <property type="entry name" value="Aliphatic_acid_kinase_CS"/>
</dbReference>
<evidence type="ECO:0000256" key="7">
    <source>
        <dbReference type="ARBA" id="ARBA00022840"/>
    </source>
</evidence>
<dbReference type="Pfam" id="PF00871">
    <property type="entry name" value="Acetate_kinase"/>
    <property type="match status" value="1"/>
</dbReference>
<comment type="similarity">
    <text evidence="1 9 10">Belongs to the acetokinase family.</text>
</comment>
<dbReference type="InterPro" id="IPR043129">
    <property type="entry name" value="ATPase_NBD"/>
</dbReference>
<dbReference type="Gene3D" id="3.30.420.40">
    <property type="match status" value="2"/>
</dbReference>
<evidence type="ECO:0000256" key="1">
    <source>
        <dbReference type="ARBA" id="ARBA00008748"/>
    </source>
</evidence>
<feature type="site" description="Transition state stabilizer" evidence="9">
    <location>
        <position position="233"/>
    </location>
</feature>
<keyword evidence="2 9" id="KW-0963">Cytoplasm</keyword>
<dbReference type="GO" id="GO:0000287">
    <property type="term" value="F:magnesium ion binding"/>
    <property type="evidence" value="ECO:0007669"/>
    <property type="project" value="UniProtKB-UniRule"/>
</dbReference>
<feature type="binding site" evidence="9">
    <location>
        <position position="6"/>
    </location>
    <ligand>
        <name>Mg(2+)</name>
        <dbReference type="ChEBI" id="CHEBI:18420"/>
    </ligand>
</feature>
<dbReference type="EMBL" id="SBIW01000005">
    <property type="protein sequence ID" value="RWY51619.1"/>
    <property type="molecule type" value="Genomic_DNA"/>
</dbReference>
<evidence type="ECO:0000256" key="2">
    <source>
        <dbReference type="ARBA" id="ARBA00022490"/>
    </source>
</evidence>
<name>A0A3S3X6J5_9SPHI</name>
<dbReference type="NCBIfam" id="TIGR00016">
    <property type="entry name" value="ackA"/>
    <property type="match status" value="1"/>
</dbReference>
<dbReference type="GO" id="GO:0006085">
    <property type="term" value="P:acetyl-CoA biosynthetic process"/>
    <property type="evidence" value="ECO:0007669"/>
    <property type="project" value="UniProtKB-UniRule"/>
</dbReference>
<evidence type="ECO:0000256" key="3">
    <source>
        <dbReference type="ARBA" id="ARBA00022679"/>
    </source>
</evidence>
<keyword evidence="6 9" id="KW-0418">Kinase</keyword>
<sequence>MILTVNGGSSSIKFALYQTGNPLVKIMSGQVTRIGLPGAELVCNQNEEQQTLPIKATDYLSAIDHLMKWLDLKVDPKKIKAIGHRVVHGMQHTAPTLITPGLLADLKEIIPYDPDHLPNEIKLIEAFQKRHPKTRQYACFDTFFHQDMPTVAKLLPIPRRFGKHGIHKYGFHGISCQYLMNELEKIAGKKAALGRVIIAHLGNGASLTAVYKGKSTDTSMGFTPAGGLPMSSRSGDLDPGVAWIMIKKEKLTPNQFNQLINHESGLLGISGTSGDMGDLLQQEDNDTKAADAVNHFCYQLKKWIGAYSAVLGGLDTLIFSGGIGENAPIIRSRICDNLDLLGGNSGRLDQAIP</sequence>
<comment type="function">
    <text evidence="9">Catalyzes the formation of acetyl phosphate from acetate and ATP. Can also catalyze the reverse reaction.</text>
</comment>
<dbReference type="GO" id="GO:0005829">
    <property type="term" value="C:cytosol"/>
    <property type="evidence" value="ECO:0007669"/>
    <property type="project" value="TreeGrafter"/>
</dbReference>
<dbReference type="GO" id="GO:0005524">
    <property type="term" value="F:ATP binding"/>
    <property type="evidence" value="ECO:0007669"/>
    <property type="project" value="UniProtKB-KW"/>
</dbReference>
<comment type="catalytic activity">
    <reaction evidence="9">
        <text>acetate + ATP = acetyl phosphate + ADP</text>
        <dbReference type="Rhea" id="RHEA:11352"/>
        <dbReference type="ChEBI" id="CHEBI:22191"/>
        <dbReference type="ChEBI" id="CHEBI:30089"/>
        <dbReference type="ChEBI" id="CHEBI:30616"/>
        <dbReference type="ChEBI" id="CHEBI:456216"/>
        <dbReference type="EC" id="2.7.2.1"/>
    </reaction>
</comment>
<dbReference type="Proteomes" id="UP000286701">
    <property type="component" value="Unassembled WGS sequence"/>
</dbReference>
<protein>
    <recommendedName>
        <fullName evidence="9">Acetate kinase</fullName>
        <ecNumber evidence="9">2.7.2.1</ecNumber>
    </recommendedName>
    <alternativeName>
        <fullName evidence="9">Acetokinase</fullName>
    </alternativeName>
</protein>
<dbReference type="PIRSF" id="PIRSF000722">
    <property type="entry name" value="Acetate_prop_kin"/>
    <property type="match status" value="1"/>
</dbReference>
<evidence type="ECO:0000256" key="4">
    <source>
        <dbReference type="ARBA" id="ARBA00022723"/>
    </source>
</evidence>